<organism evidence="1 2">
    <name type="scientific">Rhodonellum ikkaensis</name>
    <dbReference type="NCBI Taxonomy" id="336829"/>
    <lineage>
        <taxon>Bacteria</taxon>
        <taxon>Pseudomonadati</taxon>
        <taxon>Bacteroidota</taxon>
        <taxon>Cytophagia</taxon>
        <taxon>Cytophagales</taxon>
        <taxon>Cytophagaceae</taxon>
        <taxon>Rhodonellum</taxon>
    </lineage>
</organism>
<evidence type="ECO:0000313" key="1">
    <source>
        <dbReference type="EMBL" id="SDY49020.1"/>
    </source>
</evidence>
<gene>
    <name evidence="1" type="ORF">SAMN05444412_101312</name>
</gene>
<reference evidence="1 2" key="1">
    <citation type="submission" date="2016-10" db="EMBL/GenBank/DDBJ databases">
        <authorList>
            <person name="Varghese N."/>
            <person name="Submissions S."/>
        </authorList>
    </citation>
    <scope>NUCLEOTIDE SEQUENCE [LARGE SCALE GENOMIC DNA]</scope>
    <source>
        <strain evidence="1 2">DSM 17997</strain>
    </source>
</reference>
<dbReference type="EMBL" id="FNQC01000001">
    <property type="protein sequence ID" value="SDY49020.1"/>
    <property type="molecule type" value="Genomic_DNA"/>
</dbReference>
<sequence length="45" mass="5393">MQDRDSILHSHRDLYLGQVISTNIYSSKSIFYKEEYQIMIRSNVL</sequence>
<evidence type="ECO:0000313" key="2">
    <source>
        <dbReference type="Proteomes" id="UP000199663"/>
    </source>
</evidence>
<accession>A0A1H3KA35</accession>
<keyword evidence="2" id="KW-1185">Reference proteome</keyword>
<protein>
    <submittedName>
        <fullName evidence="1">Uncharacterized protein</fullName>
    </submittedName>
</protein>
<comment type="caution">
    <text evidence="1">The sequence shown here is derived from an EMBL/GenBank/DDBJ whole genome shotgun (WGS) entry which is preliminary data.</text>
</comment>
<name>A0A1H3KA35_9BACT</name>
<proteinExistence type="predicted"/>
<dbReference type="Proteomes" id="UP000199663">
    <property type="component" value="Unassembled WGS sequence"/>
</dbReference>